<evidence type="ECO:0000256" key="1">
    <source>
        <dbReference type="ARBA" id="ARBA00005446"/>
    </source>
</evidence>
<dbReference type="InterPro" id="IPR014001">
    <property type="entry name" value="Helicase_ATP-bd"/>
</dbReference>
<dbReference type="SMART" id="SM00487">
    <property type="entry name" value="DEXDc"/>
    <property type="match status" value="1"/>
</dbReference>
<dbReference type="Gene3D" id="3.40.50.300">
    <property type="entry name" value="P-loop containing nucleotide triphosphate hydrolases"/>
    <property type="match status" value="2"/>
</dbReference>
<dbReference type="OrthoDB" id="2507518at2759"/>
<evidence type="ECO:0000256" key="3">
    <source>
        <dbReference type="ARBA" id="ARBA00022840"/>
    </source>
</evidence>
<dbReference type="InterPro" id="IPR011545">
    <property type="entry name" value="DEAD/DEAH_box_helicase_dom"/>
</dbReference>
<evidence type="ECO:0000313" key="9">
    <source>
        <dbReference type="Proteomes" id="UP000001072"/>
    </source>
</evidence>
<dbReference type="InterPro" id="IPR027417">
    <property type="entry name" value="P-loop_NTPase"/>
</dbReference>
<keyword evidence="2" id="KW-0547">Nucleotide-binding</keyword>
<dbReference type="PROSITE" id="PS51194">
    <property type="entry name" value="HELICASE_CTER"/>
    <property type="match status" value="1"/>
</dbReference>
<comment type="similarity">
    <text evidence="1">Belongs to the helicase family. RecQ subfamily.</text>
</comment>
<accession>F4RJ76</accession>
<protein>
    <recommendedName>
        <fullName evidence="5">DNA 3'-5' helicase</fullName>
        <ecNumber evidence="5">5.6.2.4</ecNumber>
    </recommendedName>
</protein>
<gene>
    <name evidence="8" type="ORF">MELLADRAFT_62517</name>
</gene>
<reference evidence="9" key="1">
    <citation type="journal article" date="2011" name="Proc. Natl. Acad. Sci. U.S.A.">
        <title>Obligate biotrophy features unraveled by the genomic analysis of rust fungi.</title>
        <authorList>
            <person name="Duplessis S."/>
            <person name="Cuomo C.A."/>
            <person name="Lin Y.-C."/>
            <person name="Aerts A."/>
            <person name="Tisserant E."/>
            <person name="Veneault-Fourrey C."/>
            <person name="Joly D.L."/>
            <person name="Hacquard S."/>
            <person name="Amselem J."/>
            <person name="Cantarel B.L."/>
            <person name="Chiu R."/>
            <person name="Coutinho P.M."/>
            <person name="Feau N."/>
            <person name="Field M."/>
            <person name="Frey P."/>
            <person name="Gelhaye E."/>
            <person name="Goldberg J."/>
            <person name="Grabherr M.G."/>
            <person name="Kodira C.D."/>
            <person name="Kohler A."/>
            <person name="Kuees U."/>
            <person name="Lindquist E.A."/>
            <person name="Lucas S.M."/>
            <person name="Mago R."/>
            <person name="Mauceli E."/>
            <person name="Morin E."/>
            <person name="Murat C."/>
            <person name="Pangilinan J.L."/>
            <person name="Park R."/>
            <person name="Pearson M."/>
            <person name="Quesneville H."/>
            <person name="Rouhier N."/>
            <person name="Sakthikumar S."/>
            <person name="Salamov A.A."/>
            <person name="Schmutz J."/>
            <person name="Selles B."/>
            <person name="Shapiro H."/>
            <person name="Tanguay P."/>
            <person name="Tuskan G.A."/>
            <person name="Henrissat B."/>
            <person name="Van de Peer Y."/>
            <person name="Rouze P."/>
            <person name="Ellis J.G."/>
            <person name="Dodds P.N."/>
            <person name="Schein J.E."/>
            <person name="Zhong S."/>
            <person name="Hamelin R.C."/>
            <person name="Grigoriev I.V."/>
            <person name="Szabo L.J."/>
            <person name="Martin F."/>
        </authorList>
    </citation>
    <scope>NUCLEOTIDE SEQUENCE [LARGE SCALE GENOMIC DNA]</scope>
    <source>
        <strain evidence="9">98AG31 / pathotype 3-4-7</strain>
    </source>
</reference>
<dbReference type="EMBL" id="GL883104">
    <property type="protein sequence ID" value="EGG07552.1"/>
    <property type="molecule type" value="Genomic_DNA"/>
</dbReference>
<dbReference type="PANTHER" id="PTHR13710">
    <property type="entry name" value="DNA HELICASE RECQ FAMILY MEMBER"/>
    <property type="match status" value="1"/>
</dbReference>
<evidence type="ECO:0000256" key="4">
    <source>
        <dbReference type="ARBA" id="ARBA00034617"/>
    </source>
</evidence>
<dbReference type="PROSITE" id="PS51192">
    <property type="entry name" value="HELICASE_ATP_BIND_1"/>
    <property type="match status" value="1"/>
</dbReference>
<evidence type="ECO:0000313" key="8">
    <source>
        <dbReference type="EMBL" id="EGG07552.1"/>
    </source>
</evidence>
<dbReference type="SMART" id="SM00490">
    <property type="entry name" value="HELICc"/>
    <property type="match status" value="1"/>
</dbReference>
<feature type="domain" description="Helicase C-terminal" evidence="7">
    <location>
        <begin position="390"/>
        <end position="543"/>
    </location>
</feature>
<dbReference type="EC" id="5.6.2.4" evidence="5"/>
<dbReference type="GO" id="GO:0003676">
    <property type="term" value="F:nucleic acid binding"/>
    <property type="evidence" value="ECO:0007669"/>
    <property type="project" value="InterPro"/>
</dbReference>
<comment type="catalytic activity">
    <reaction evidence="4">
        <text>Couples ATP hydrolysis with the unwinding of duplex DNA by translocating in the 3'-5' direction.</text>
        <dbReference type="EC" id="5.6.2.4"/>
    </reaction>
</comment>
<evidence type="ECO:0000259" key="7">
    <source>
        <dbReference type="PROSITE" id="PS51194"/>
    </source>
</evidence>
<dbReference type="GO" id="GO:0005524">
    <property type="term" value="F:ATP binding"/>
    <property type="evidence" value="ECO:0007669"/>
    <property type="project" value="UniProtKB-KW"/>
</dbReference>
<dbReference type="HOGENOM" id="CLU_356420_0_0_1"/>
<dbReference type="SUPFAM" id="SSF52540">
    <property type="entry name" value="P-loop containing nucleoside triphosphate hydrolases"/>
    <property type="match status" value="1"/>
</dbReference>
<dbReference type="GO" id="GO:0005694">
    <property type="term" value="C:chromosome"/>
    <property type="evidence" value="ECO:0007669"/>
    <property type="project" value="TreeGrafter"/>
</dbReference>
<keyword evidence="3" id="KW-0067">ATP-binding</keyword>
<dbReference type="InterPro" id="IPR001650">
    <property type="entry name" value="Helicase_C-like"/>
</dbReference>
<dbReference type="GO" id="GO:0043138">
    <property type="term" value="F:3'-5' DNA helicase activity"/>
    <property type="evidence" value="ECO:0007669"/>
    <property type="project" value="UniProtKB-EC"/>
</dbReference>
<dbReference type="Pfam" id="PF00270">
    <property type="entry name" value="DEAD"/>
    <property type="match status" value="1"/>
</dbReference>
<dbReference type="KEGG" id="mlr:MELLADRAFT_62517"/>
<dbReference type="Proteomes" id="UP000001072">
    <property type="component" value="Unassembled WGS sequence"/>
</dbReference>
<dbReference type="GO" id="GO:0005634">
    <property type="term" value="C:nucleus"/>
    <property type="evidence" value="ECO:0007669"/>
    <property type="project" value="TreeGrafter"/>
</dbReference>
<dbReference type="GeneID" id="18929925"/>
<dbReference type="STRING" id="747676.F4RJ76"/>
<evidence type="ECO:0000256" key="5">
    <source>
        <dbReference type="ARBA" id="ARBA00034808"/>
    </source>
</evidence>
<name>F4RJ76_MELLP</name>
<evidence type="ECO:0000256" key="2">
    <source>
        <dbReference type="ARBA" id="ARBA00022741"/>
    </source>
</evidence>
<dbReference type="InParanoid" id="F4RJ76"/>
<proteinExistence type="inferred from homology"/>
<dbReference type="AlphaFoldDB" id="F4RJ76"/>
<feature type="domain" description="Helicase ATP-binding" evidence="6">
    <location>
        <begin position="209"/>
        <end position="365"/>
    </location>
</feature>
<dbReference type="PANTHER" id="PTHR13710:SF145">
    <property type="entry name" value="ATP-DEPENDENT DNA HELICASE"/>
    <property type="match status" value="1"/>
</dbReference>
<sequence>MYHKGRNITGQNKPRMTFLPEAHSVLWHYWNSQIRPVAVFFLQVLGLVDRAKEMATWVWVSSRKGVLDTEDFSNILKRRFHEGGVEPLGVREWRQASVAIVDAHIKIDHSVGENTMFEKQQGHSRNTANMRYAGCGGYDIDCDSETKFRLVSHAMHRFWNIDSVRTTEFVPLVLEDQLTGAELAKKALKLYTEDEDAEFRTTFQARWVKGVFDRREDYLIVACTGGGKSLAYTLPPLVETSGTTVIIQPLCALVSETALELERMKVDHIVYQPGMEIDDWNRVVVCTTEAASTPAFRHQLKKLAKINRFIIDEAHCYLDDIGFRAYATGVAKLRCFNAPFILMTATLQPDHEQTLLNLFSIQNYVPEREITARKELQFVIHPVTRDLDFITDQVALNVTESSLVNRDRSIIFIENISKCELVMARLEDKGIPVTIYNSKLTSESQKEQAALWRSTPKCVMVATSGFGAGINFKHVRHVFLIGMPRDDEVNKSFQEAGRAGRDEAPATVWLFPTSKPAKGSFAHKLMDKTLCIPGVYAKLLDGKHLKCYTFDAFNPCTHCDGQHFSEHDNLPSEPPSGEPLPGAMVEYSSNVKKSWDHQARVKDLALAISKVRKSLKKTCGWCLAKNIQEKHPPHRCPQLANKNCCRCSESGHTIYTCKRSLLSNVMEKNGTHDLFMCPRCGLAKQYKTEPFHINGYDKATQKCDSGLQDVCQWYVWYHWRYKKQQIEDVIACLTFNVKKVPTTISTKEATTEQFIQWQGSNGFLGCPWANVVTLFLLLSKPDLKKWL</sequence>
<dbReference type="eggNOG" id="KOG0351">
    <property type="taxonomic scope" value="Eukaryota"/>
</dbReference>
<dbReference type="VEuPathDB" id="FungiDB:MELLADRAFT_62517"/>
<keyword evidence="9" id="KW-1185">Reference proteome</keyword>
<dbReference type="Pfam" id="PF00271">
    <property type="entry name" value="Helicase_C"/>
    <property type="match status" value="1"/>
</dbReference>
<dbReference type="RefSeq" id="XP_007409459.1">
    <property type="nucleotide sequence ID" value="XM_007409397.1"/>
</dbReference>
<organism evidence="9">
    <name type="scientific">Melampsora larici-populina (strain 98AG31 / pathotype 3-4-7)</name>
    <name type="common">Poplar leaf rust fungus</name>
    <dbReference type="NCBI Taxonomy" id="747676"/>
    <lineage>
        <taxon>Eukaryota</taxon>
        <taxon>Fungi</taxon>
        <taxon>Dikarya</taxon>
        <taxon>Basidiomycota</taxon>
        <taxon>Pucciniomycotina</taxon>
        <taxon>Pucciniomycetes</taxon>
        <taxon>Pucciniales</taxon>
        <taxon>Melampsoraceae</taxon>
        <taxon>Melampsora</taxon>
    </lineage>
</organism>
<evidence type="ECO:0000259" key="6">
    <source>
        <dbReference type="PROSITE" id="PS51192"/>
    </source>
</evidence>